<name>G0UVR2_TRYCI</name>
<dbReference type="Gene3D" id="2.20.25.350">
    <property type="match status" value="1"/>
</dbReference>
<dbReference type="PANTHER" id="PTHR23001">
    <property type="entry name" value="EUKARYOTIC TRANSLATION INITIATION FACTOR"/>
    <property type="match status" value="1"/>
</dbReference>
<dbReference type="InterPro" id="IPR003307">
    <property type="entry name" value="W2_domain"/>
</dbReference>
<evidence type="ECO:0000259" key="6">
    <source>
        <dbReference type="PROSITE" id="PS51363"/>
    </source>
</evidence>
<dbReference type="InterPro" id="IPR002735">
    <property type="entry name" value="Transl_init_fac_IF2/IF5_dom"/>
</dbReference>
<dbReference type="InterPro" id="IPR016190">
    <property type="entry name" value="Transl_init_fac_IF2/IF5_Zn-bd"/>
</dbReference>
<evidence type="ECO:0000256" key="2">
    <source>
        <dbReference type="ARBA" id="ARBA00022540"/>
    </source>
</evidence>
<evidence type="ECO:0000313" key="7">
    <source>
        <dbReference type="EMBL" id="CCC93478.1"/>
    </source>
</evidence>
<accession>G0UVR2</accession>
<protein>
    <submittedName>
        <fullName evidence="7">Uncharacterized protein TCIL3000_10_2380</fullName>
    </submittedName>
</protein>
<dbReference type="GO" id="GO:0005092">
    <property type="term" value="F:GDP-dissociation inhibitor activity"/>
    <property type="evidence" value="ECO:0007669"/>
    <property type="project" value="TreeGrafter"/>
</dbReference>
<evidence type="ECO:0000256" key="5">
    <source>
        <dbReference type="ARBA" id="ARBA00023134"/>
    </source>
</evidence>
<dbReference type="Pfam" id="PF01873">
    <property type="entry name" value="eIF-5_eIF-2B"/>
    <property type="match status" value="1"/>
</dbReference>
<dbReference type="SUPFAM" id="SSF100966">
    <property type="entry name" value="Translation initiation factor 2 beta, aIF2beta, N-terminal domain"/>
    <property type="match status" value="1"/>
</dbReference>
<dbReference type="Gene3D" id="3.30.30.170">
    <property type="match status" value="1"/>
</dbReference>
<keyword evidence="5" id="KW-0342">GTP-binding</keyword>
<dbReference type="GO" id="GO:0005829">
    <property type="term" value="C:cytosol"/>
    <property type="evidence" value="ECO:0007669"/>
    <property type="project" value="TreeGrafter"/>
</dbReference>
<evidence type="ECO:0000256" key="4">
    <source>
        <dbReference type="ARBA" id="ARBA00022917"/>
    </source>
</evidence>
<dbReference type="GO" id="GO:0003743">
    <property type="term" value="F:translation initiation factor activity"/>
    <property type="evidence" value="ECO:0007669"/>
    <property type="project" value="UniProtKB-KW"/>
</dbReference>
<dbReference type="GO" id="GO:0001732">
    <property type="term" value="P:formation of cytoplasmic translation initiation complex"/>
    <property type="evidence" value="ECO:0007669"/>
    <property type="project" value="TreeGrafter"/>
</dbReference>
<dbReference type="SUPFAM" id="SSF75689">
    <property type="entry name" value="Zinc-binding domain of translation initiation factor 2 beta"/>
    <property type="match status" value="1"/>
</dbReference>
<dbReference type="GO" id="GO:0005525">
    <property type="term" value="F:GTP binding"/>
    <property type="evidence" value="ECO:0007669"/>
    <property type="project" value="UniProtKB-KW"/>
</dbReference>
<comment type="similarity">
    <text evidence="1">Belongs to the eIF-2-beta/eIF-5 family.</text>
</comment>
<reference evidence="7" key="1">
    <citation type="journal article" date="2012" name="Proc. Natl. Acad. Sci. U.S.A.">
        <title>Antigenic diversity is generated by distinct evolutionary mechanisms in African trypanosome species.</title>
        <authorList>
            <person name="Jackson A.P."/>
            <person name="Berry A."/>
            <person name="Aslett M."/>
            <person name="Allison H.C."/>
            <person name="Burton P."/>
            <person name="Vavrova-Anderson J."/>
            <person name="Brown R."/>
            <person name="Browne H."/>
            <person name="Corton N."/>
            <person name="Hauser H."/>
            <person name="Gamble J."/>
            <person name="Gilderthorp R."/>
            <person name="Marcello L."/>
            <person name="McQuillan J."/>
            <person name="Otto T.D."/>
            <person name="Quail M.A."/>
            <person name="Sanders M.J."/>
            <person name="van Tonder A."/>
            <person name="Ginger M.L."/>
            <person name="Field M.C."/>
            <person name="Barry J.D."/>
            <person name="Hertz-Fowler C."/>
            <person name="Berriman M."/>
        </authorList>
    </citation>
    <scope>NUCLEOTIDE SEQUENCE</scope>
    <source>
        <strain evidence="7">IL3000</strain>
    </source>
</reference>
<keyword evidence="2" id="KW-0396">Initiation factor</keyword>
<dbReference type="FunFam" id="3.30.30.170:FF:000002">
    <property type="entry name" value="Eukaryotic translation initiation factor 5"/>
    <property type="match status" value="1"/>
</dbReference>
<dbReference type="EMBL" id="HE575323">
    <property type="protein sequence ID" value="CCC93478.1"/>
    <property type="molecule type" value="Genomic_DNA"/>
</dbReference>
<dbReference type="SMART" id="SM00653">
    <property type="entry name" value="eIF2B_5"/>
    <property type="match status" value="1"/>
</dbReference>
<dbReference type="InterPro" id="IPR016189">
    <property type="entry name" value="Transl_init_fac_IF2/IF5_N"/>
</dbReference>
<organism evidence="7">
    <name type="scientific">Trypanosoma congolense (strain IL3000)</name>
    <dbReference type="NCBI Taxonomy" id="1068625"/>
    <lineage>
        <taxon>Eukaryota</taxon>
        <taxon>Discoba</taxon>
        <taxon>Euglenozoa</taxon>
        <taxon>Kinetoplastea</taxon>
        <taxon>Metakinetoplastina</taxon>
        <taxon>Trypanosomatida</taxon>
        <taxon>Trypanosomatidae</taxon>
        <taxon>Trypanosoma</taxon>
        <taxon>Nannomonas</taxon>
    </lineage>
</organism>
<dbReference type="AlphaFoldDB" id="G0UVR2"/>
<dbReference type="InterPro" id="IPR045196">
    <property type="entry name" value="IF2/IF5"/>
</dbReference>
<proteinExistence type="inferred from homology"/>
<dbReference type="PANTHER" id="PTHR23001:SF7">
    <property type="entry name" value="EUKARYOTIC TRANSLATION INITIATION FACTOR 5"/>
    <property type="match status" value="1"/>
</dbReference>
<sequence>MSVPMIPVDPDKRDDIYYRYKMPTIQTKVEGSGNGIKTVFPNIHDVCLAINRPEEVLMKFFQSEIGAQRTVLEKDDKFLIMGSHTEERVQEKVYDFIRRFVLCRSCRNPETQLSVERNKKGAPHISMSCGACGKSMKLDDLEPRYVTALATYFAKNPQAAQKKGAGTAEARSKDKARQDEIEAAAAVKAEAPAVKNVIQRSDLEDTREPPQQVLARYMKQHEDQYEEVMRRAMELMSSYNLKEKLGPLLILDAIAIAEKEFMAGLRRHASLLRRFSTLQESVLHEAATDEAVKSELLNREKQLQNATMEECARICVKHLKPEKLVVALFVLFTEGVLKGTMIEEWCEKRAAISKVGEADDAEMRRVTEPLVVWLRGSERMVENSHTPAS</sequence>
<evidence type="ECO:0000256" key="1">
    <source>
        <dbReference type="ARBA" id="ARBA00010397"/>
    </source>
</evidence>
<keyword evidence="3" id="KW-0547">Nucleotide-binding</keyword>
<feature type="domain" description="W2" evidence="6">
    <location>
        <begin position="200"/>
        <end position="384"/>
    </location>
</feature>
<evidence type="ECO:0000256" key="3">
    <source>
        <dbReference type="ARBA" id="ARBA00022741"/>
    </source>
</evidence>
<dbReference type="GO" id="GO:0071074">
    <property type="term" value="F:eukaryotic initiation factor eIF2 binding"/>
    <property type="evidence" value="ECO:0007669"/>
    <property type="project" value="TreeGrafter"/>
</dbReference>
<dbReference type="VEuPathDB" id="TriTrypDB:TcIL3000_10_2380"/>
<dbReference type="PROSITE" id="PS51363">
    <property type="entry name" value="W2"/>
    <property type="match status" value="1"/>
</dbReference>
<keyword evidence="4" id="KW-0648">Protein biosynthesis</keyword>
<gene>
    <name evidence="7" type="ORF">TCIL3000_10_2380</name>
</gene>